<dbReference type="HOGENOM" id="CLU_1876902_0_0_1"/>
<sequence length="136" mass="14436">MPIPSIAYLSISLLGRWGVEAGKVPTYLLEYARPRDSASRDPTTTTCRGRDIPVRDPRPSHDDTTDGHLHDPALVGAGCVPVECSHGSQAGDMLMAKAWVGGSVFLRPGKGMLVNWSQMLTLTTSLGINCCLASGA</sequence>
<organism evidence="2 3">
    <name type="scientific">Trichophyton equinum (strain ATCC MYA-4606 / CBS 127.97)</name>
    <name type="common">Horse ringworm fungus</name>
    <dbReference type="NCBI Taxonomy" id="559882"/>
    <lineage>
        <taxon>Eukaryota</taxon>
        <taxon>Fungi</taxon>
        <taxon>Dikarya</taxon>
        <taxon>Ascomycota</taxon>
        <taxon>Pezizomycotina</taxon>
        <taxon>Eurotiomycetes</taxon>
        <taxon>Eurotiomycetidae</taxon>
        <taxon>Onygenales</taxon>
        <taxon>Arthrodermataceae</taxon>
        <taxon>Trichophyton</taxon>
    </lineage>
</organism>
<feature type="region of interest" description="Disordered" evidence="1">
    <location>
        <begin position="35"/>
        <end position="68"/>
    </location>
</feature>
<evidence type="ECO:0000313" key="2">
    <source>
        <dbReference type="EMBL" id="EGE04431.1"/>
    </source>
</evidence>
<reference evidence="3" key="1">
    <citation type="journal article" date="2012" name="MBio">
        <title>Comparative genome analysis of Trichophyton rubrum and related dermatophytes reveals candidate genes involved in infection.</title>
        <authorList>
            <person name="Martinez D.A."/>
            <person name="Oliver B.G."/>
            <person name="Graeser Y."/>
            <person name="Goldberg J.M."/>
            <person name="Li W."/>
            <person name="Martinez-Rossi N.M."/>
            <person name="Monod M."/>
            <person name="Shelest E."/>
            <person name="Barton R.C."/>
            <person name="Birch E."/>
            <person name="Brakhage A.A."/>
            <person name="Chen Z."/>
            <person name="Gurr S.J."/>
            <person name="Heiman D."/>
            <person name="Heitman J."/>
            <person name="Kosti I."/>
            <person name="Rossi A."/>
            <person name="Saif S."/>
            <person name="Samalova M."/>
            <person name="Saunders C.W."/>
            <person name="Shea T."/>
            <person name="Summerbell R.C."/>
            <person name="Xu J."/>
            <person name="Young S."/>
            <person name="Zeng Q."/>
            <person name="Birren B.W."/>
            <person name="Cuomo C.A."/>
            <person name="White T.C."/>
        </authorList>
    </citation>
    <scope>NUCLEOTIDE SEQUENCE [LARGE SCALE GENOMIC DNA]</scope>
    <source>
        <strain evidence="3">ATCC MYA-4606 / CBS 127.97</strain>
    </source>
</reference>
<protein>
    <submittedName>
        <fullName evidence="2">Uncharacterized protein</fullName>
    </submittedName>
</protein>
<proteinExistence type="predicted"/>
<evidence type="ECO:0000256" key="1">
    <source>
        <dbReference type="SAM" id="MobiDB-lite"/>
    </source>
</evidence>
<keyword evidence="3" id="KW-1185">Reference proteome</keyword>
<name>F2PRB3_TRIEC</name>
<dbReference type="AlphaFoldDB" id="F2PRB3"/>
<dbReference type="EMBL" id="DS995733">
    <property type="protein sequence ID" value="EGE04431.1"/>
    <property type="molecule type" value="Genomic_DNA"/>
</dbReference>
<dbReference type="VEuPathDB" id="FungiDB:TEQG_03632"/>
<evidence type="ECO:0000313" key="3">
    <source>
        <dbReference type="Proteomes" id="UP000009169"/>
    </source>
</evidence>
<dbReference type="Proteomes" id="UP000009169">
    <property type="component" value="Unassembled WGS sequence"/>
</dbReference>
<gene>
    <name evidence="2" type="ORF">TEQG_03632</name>
</gene>
<accession>F2PRB3</accession>
<feature type="compositionally biased region" description="Basic and acidic residues" evidence="1">
    <location>
        <begin position="48"/>
        <end position="68"/>
    </location>
</feature>